<comment type="caution">
    <text evidence="6">The sequence shown here is derived from an EMBL/GenBank/DDBJ whole genome shotgun (WGS) entry which is preliminary data.</text>
</comment>
<dbReference type="GO" id="GO:0008773">
    <property type="term" value="F:[protein-PII] uridylyltransferase activity"/>
    <property type="evidence" value="ECO:0007669"/>
    <property type="project" value="InterPro"/>
</dbReference>
<dbReference type="SUPFAM" id="SSF54631">
    <property type="entry name" value="CBS-domain pair"/>
    <property type="match status" value="1"/>
</dbReference>
<dbReference type="OrthoDB" id="9808528at2"/>
<evidence type="ECO:0000313" key="7">
    <source>
        <dbReference type="Proteomes" id="UP000095230"/>
    </source>
</evidence>
<dbReference type="PROSITE" id="PS51371">
    <property type="entry name" value="CBS"/>
    <property type="match status" value="2"/>
</dbReference>
<dbReference type="STRING" id="23.BEL05_09135"/>
<dbReference type="InterPro" id="IPR000644">
    <property type="entry name" value="CBS_dom"/>
</dbReference>
<dbReference type="InterPro" id="IPR018490">
    <property type="entry name" value="cNMP-bd_dom_sf"/>
</dbReference>
<dbReference type="Proteomes" id="UP000773469">
    <property type="component" value="Unassembled WGS sequence"/>
</dbReference>
<dbReference type="InterPro" id="IPR014710">
    <property type="entry name" value="RmlC-like_jellyroll"/>
</dbReference>
<dbReference type="Pfam" id="PF10335">
    <property type="entry name" value="DUF294_C"/>
    <property type="match status" value="1"/>
</dbReference>
<keyword evidence="2" id="KW-0129">CBS domain</keyword>
<dbReference type="PANTHER" id="PTHR48108">
    <property type="entry name" value="CBS DOMAIN-CONTAINING PROTEIN CBSX2, CHLOROPLASTIC"/>
    <property type="match status" value="1"/>
</dbReference>
<dbReference type="SUPFAM" id="SSF51206">
    <property type="entry name" value="cAMP-binding domain-like"/>
    <property type="match status" value="1"/>
</dbReference>
<evidence type="ECO:0000313" key="5">
    <source>
        <dbReference type="EMBL" id="GIU44940.1"/>
    </source>
</evidence>
<evidence type="ECO:0000256" key="2">
    <source>
        <dbReference type="PROSITE-ProRule" id="PRU00703"/>
    </source>
</evidence>
<dbReference type="CDD" id="cd05401">
    <property type="entry name" value="NT_GlnE_GlnD_like"/>
    <property type="match status" value="1"/>
</dbReference>
<dbReference type="InterPro" id="IPR046342">
    <property type="entry name" value="CBS_dom_sf"/>
</dbReference>
<reference evidence="6 7" key="1">
    <citation type="submission" date="2016-07" db="EMBL/GenBank/DDBJ databases">
        <title>Whole-genome of two Shewanella species isolated from a digestive organ of sea cucumber Apostichopus japonicus Selenka 1867.</title>
        <authorList>
            <person name="Hong H.-H."/>
            <person name="Choi H."/>
            <person name="Cheon S."/>
            <person name="Oh J.-S."/>
            <person name="Lee H.-G."/>
            <person name="Park C."/>
        </authorList>
    </citation>
    <scope>NUCLEOTIDE SEQUENCE [LARGE SCALE GENOMIC DNA]</scope>
    <source>
        <strain evidence="6 7">CSB03KR</strain>
    </source>
</reference>
<evidence type="ECO:0000259" key="4">
    <source>
        <dbReference type="PROSITE" id="PS51371"/>
    </source>
</evidence>
<keyword evidence="8" id="KW-1185">Reference proteome</keyword>
<dbReference type="Gene3D" id="3.10.580.10">
    <property type="entry name" value="CBS-domain"/>
    <property type="match status" value="1"/>
</dbReference>
<dbReference type="EMBL" id="MCBT01000009">
    <property type="protein sequence ID" value="OEG75356.1"/>
    <property type="molecule type" value="Genomic_DNA"/>
</dbReference>
<dbReference type="InterPro" id="IPR018821">
    <property type="entry name" value="DUF294_put_nucleoTrafse_sb-bd"/>
</dbReference>
<feature type="domain" description="CBS" evidence="4">
    <location>
        <begin position="220"/>
        <end position="276"/>
    </location>
</feature>
<dbReference type="CDD" id="cd04587">
    <property type="entry name" value="CBS_pair_CAP-ED_NT_Pol-beta-like_DUF294_assoc"/>
    <property type="match status" value="1"/>
</dbReference>
<gene>
    <name evidence="6" type="ORF">BEL05_09135</name>
    <name evidence="5" type="ORF">TUM3794_34110</name>
</gene>
<sequence>MDASELQPISHFLNQLTPFDSLSPATLERCCRALTVGYYGKSSVYVPLDEAHPQLYIVRSGAFEVRSEDGDLIDRLGDGDFFGFPSLLSGDKVSNRVQILEDGLVYHLDPNTFNQLRSESREFDRFFNRAFAKRLRHQSRFKAKELGSTNRVSSLMSKHPLTIDINATVTEAAKLMRDARVSSVLIIDNQKLAGILTDRDLRNRVLAEGLDGLLPVHQAMTCAPTTLASSALVFEAMLLMSQHNIHHLPIIDEQQPVGVITSTDILRGQSSQPLLLIGEIERQHDLDSLISVSKQIPLLLQNLISADARAEEIGRVLTSVTDALTRRLILLNQQILGEAPMPFCWLAFGSQGRQDQAACSDQDNGLLLAHEMDEYAEGYFEALTKAVCAGLDKCGYVYCPGDIMAQNPQWRMTLKQWQTKFDTWVVRPEPKALMHASIFFDMRCVFGPTNLFDSLQDNVLESTKDNDIFLAGMAANSLQVSPPLGFFKKFVLERDGQEVKGIDLKHKGNALINDIARVYALSAGIKEVNTAKRIRLLMEQNIINRKDALNLADAHEFIAHMRLSNQGYQFTHNEPLSNFLKPQNLSSLVRHQLRDAFKVVHDAQAGIKLKFTRSF</sequence>
<dbReference type="Pfam" id="PF03445">
    <property type="entry name" value="DUF294"/>
    <property type="match status" value="1"/>
</dbReference>
<dbReference type="InterPro" id="IPR005105">
    <property type="entry name" value="GlnD_Uridyltrans_N"/>
</dbReference>
<dbReference type="PANTHER" id="PTHR48108:SF31">
    <property type="entry name" value="CBS DOMAIN AND CYCLIC NUCLEOTIDE-REGULATED NUCLEOTIDYLTRANSFERASE"/>
    <property type="match status" value="1"/>
</dbReference>
<dbReference type="Pfam" id="PF00571">
    <property type="entry name" value="CBS"/>
    <property type="match status" value="2"/>
</dbReference>
<name>A0A1E5IXY0_SHECO</name>
<dbReference type="RefSeq" id="WP_069670294.1">
    <property type="nucleotide sequence ID" value="NZ_BPEU01000029.1"/>
</dbReference>
<protein>
    <submittedName>
        <fullName evidence="6">Cyclic nucleotide-binding protein</fullName>
    </submittedName>
</protein>
<dbReference type="Pfam" id="PF00027">
    <property type="entry name" value="cNMP_binding"/>
    <property type="match status" value="1"/>
</dbReference>
<evidence type="ECO:0000313" key="6">
    <source>
        <dbReference type="EMBL" id="OEG75356.1"/>
    </source>
</evidence>
<dbReference type="InterPro" id="IPR000595">
    <property type="entry name" value="cNMP-bd_dom"/>
</dbReference>
<keyword evidence="1" id="KW-0677">Repeat</keyword>
<dbReference type="InterPro" id="IPR051462">
    <property type="entry name" value="CBS_domain-containing"/>
</dbReference>
<evidence type="ECO:0000313" key="8">
    <source>
        <dbReference type="Proteomes" id="UP000773469"/>
    </source>
</evidence>
<feature type="domain" description="Cyclic nucleotide-binding" evidence="3">
    <location>
        <begin position="18"/>
        <end position="134"/>
    </location>
</feature>
<dbReference type="Gene3D" id="2.60.120.10">
    <property type="entry name" value="Jelly Rolls"/>
    <property type="match status" value="1"/>
</dbReference>
<dbReference type="CDD" id="cd00038">
    <property type="entry name" value="CAP_ED"/>
    <property type="match status" value="1"/>
</dbReference>
<dbReference type="PROSITE" id="PS50042">
    <property type="entry name" value="CNMP_BINDING_3"/>
    <property type="match status" value="1"/>
</dbReference>
<organism evidence="6 7">
    <name type="scientific">Shewanella colwelliana</name>
    <name type="common">Alteromonas colwelliana</name>
    <dbReference type="NCBI Taxonomy" id="23"/>
    <lineage>
        <taxon>Bacteria</taxon>
        <taxon>Pseudomonadati</taxon>
        <taxon>Pseudomonadota</taxon>
        <taxon>Gammaproteobacteria</taxon>
        <taxon>Alteromonadales</taxon>
        <taxon>Shewanellaceae</taxon>
        <taxon>Shewanella</taxon>
    </lineage>
</organism>
<proteinExistence type="predicted"/>
<accession>A0A1E5IXY0</accession>
<dbReference type="SMART" id="SM00116">
    <property type="entry name" value="CBS"/>
    <property type="match status" value="2"/>
</dbReference>
<evidence type="ECO:0000256" key="1">
    <source>
        <dbReference type="ARBA" id="ARBA00022737"/>
    </source>
</evidence>
<dbReference type="Proteomes" id="UP000095230">
    <property type="component" value="Unassembled WGS sequence"/>
</dbReference>
<evidence type="ECO:0000259" key="3">
    <source>
        <dbReference type="PROSITE" id="PS50042"/>
    </source>
</evidence>
<reference evidence="5 8" key="2">
    <citation type="submission" date="2021-05" db="EMBL/GenBank/DDBJ databases">
        <title>Molecular characterization for Shewanella algae harboring chromosomal blaOXA-55-like strains isolated from clinical and environment sample.</title>
        <authorList>
            <person name="Ohama Y."/>
            <person name="Aoki K."/>
            <person name="Harada S."/>
            <person name="Moriya K."/>
            <person name="Ishii Y."/>
            <person name="Tateda K."/>
        </authorList>
    </citation>
    <scope>NUCLEOTIDE SEQUENCE [LARGE SCALE GENOMIC DNA]</scope>
    <source>
        <strain evidence="5 8">MBTL60-118</strain>
    </source>
</reference>
<dbReference type="EMBL" id="BPEU01000029">
    <property type="protein sequence ID" value="GIU44940.1"/>
    <property type="molecule type" value="Genomic_DNA"/>
</dbReference>
<dbReference type="AlphaFoldDB" id="A0A1E5IXY0"/>
<feature type="domain" description="CBS" evidence="4">
    <location>
        <begin position="156"/>
        <end position="212"/>
    </location>
</feature>